<keyword evidence="4 6" id="KW-0808">Transferase</keyword>
<dbReference type="GO" id="GO:0008793">
    <property type="term" value="F:aromatic-amino-acid transaminase activity"/>
    <property type="evidence" value="ECO:0007669"/>
    <property type="project" value="UniProtKB-UniRule"/>
</dbReference>
<dbReference type="InterPro" id="IPR015421">
    <property type="entry name" value="PyrdxlP-dep_Trfase_major"/>
</dbReference>
<dbReference type="GO" id="GO:0000105">
    <property type="term" value="P:L-histidine biosynthetic process"/>
    <property type="evidence" value="ECO:0007669"/>
    <property type="project" value="InterPro"/>
</dbReference>
<proteinExistence type="inferred from homology"/>
<dbReference type="PANTHER" id="PTHR43643">
    <property type="entry name" value="HISTIDINOL-PHOSPHATE AMINOTRANSFERASE 2"/>
    <property type="match status" value="1"/>
</dbReference>
<dbReference type="InterPro" id="IPR050106">
    <property type="entry name" value="HistidinolP_aminotransfase"/>
</dbReference>
<gene>
    <name evidence="6" type="primary">pat</name>
    <name evidence="8" type="ORF">BHAP_0965</name>
</gene>
<keyword evidence="5 6" id="KW-0663">Pyridoxal phosphate</keyword>
<comment type="similarity">
    <text evidence="6">Belongs to the class-II pyridoxal-phosphate-dependent aminotransferase family.</text>
</comment>
<evidence type="ECO:0000256" key="5">
    <source>
        <dbReference type="ARBA" id="ARBA00022898"/>
    </source>
</evidence>
<evidence type="ECO:0000259" key="7">
    <source>
        <dbReference type="Pfam" id="PF00155"/>
    </source>
</evidence>
<comment type="function">
    <text evidence="6">Aminotransferase that catalyzes the conversion of aromatic amino acids and 2-oxoglutarate into corresponding aromatic oxo acids and L-glutamate.</text>
</comment>
<dbReference type="PROSITE" id="PS00599">
    <property type="entry name" value="AA_TRANSFER_CLASS_2"/>
    <property type="match status" value="1"/>
</dbReference>
<organism evidence="8 9">
    <name type="scientific">Bifidobacterium hapali</name>
    <dbReference type="NCBI Taxonomy" id="1630172"/>
    <lineage>
        <taxon>Bacteria</taxon>
        <taxon>Bacillati</taxon>
        <taxon>Actinomycetota</taxon>
        <taxon>Actinomycetes</taxon>
        <taxon>Bifidobacteriales</taxon>
        <taxon>Bifidobacteriaceae</taxon>
        <taxon>Bifidobacterium</taxon>
    </lineage>
</organism>
<dbReference type="GO" id="GO:0030170">
    <property type="term" value="F:pyridoxal phosphate binding"/>
    <property type="evidence" value="ECO:0007669"/>
    <property type="project" value="UniProtKB-UniRule"/>
</dbReference>
<evidence type="ECO:0000256" key="2">
    <source>
        <dbReference type="ARBA" id="ARBA00011738"/>
    </source>
</evidence>
<sequence length="375" mass="40597">MSASEESIAAFRHRDDLASIPVYRQGKPAPAGRRAFKLSSNENPYGPLPSVIKAIDSTALTTMNRYPDMHGWKVVERLAAKYDVSPDSIILGAGSSEVITELVNALSGAGTEVIFPWRSFEAYPIIVRGSGATPVEVPLTADLRHDIPSMINAVTDRTRLIIVNNPNNPTGTTVSRAEAEQLLNAVPKDVVVLFDEAYYQFNTDPDTELGMDLFRRYPNVVVARTFSKAYGLAGLRIGFGIGPAPVIAEMGKVALPFAVSDVAQTAAVASLDAQDELEERVRDLIAERDRIMTALAEQGWHVPPSGANYFWLQLGELTDTVAEKLTEAGVIARVFSGDGIRISIGTHEANDLVIDTCAAIIHELPAVADQWSPSR</sequence>
<dbReference type="PANTHER" id="PTHR43643:SF3">
    <property type="entry name" value="HISTIDINOL-PHOSPHATE AMINOTRANSFERASE"/>
    <property type="match status" value="1"/>
</dbReference>
<dbReference type="GO" id="GO:0004400">
    <property type="term" value="F:histidinol-phosphate transaminase activity"/>
    <property type="evidence" value="ECO:0007669"/>
    <property type="project" value="InterPro"/>
</dbReference>
<evidence type="ECO:0000313" key="9">
    <source>
        <dbReference type="Proteomes" id="UP000216074"/>
    </source>
</evidence>
<dbReference type="NCBIfam" id="NF002878">
    <property type="entry name" value="PRK03321.1"/>
    <property type="match status" value="1"/>
</dbReference>
<dbReference type="Pfam" id="PF00155">
    <property type="entry name" value="Aminotran_1_2"/>
    <property type="match status" value="1"/>
</dbReference>
<comment type="subunit">
    <text evidence="2 6">Homodimer.</text>
</comment>
<dbReference type="CDD" id="cd00609">
    <property type="entry name" value="AAT_like"/>
    <property type="match status" value="1"/>
</dbReference>
<name>A0A261FZ77_9BIFI</name>
<dbReference type="Proteomes" id="UP000216074">
    <property type="component" value="Unassembled WGS sequence"/>
</dbReference>
<dbReference type="InterPro" id="IPR015424">
    <property type="entry name" value="PyrdxlP-dep_Trfase"/>
</dbReference>
<dbReference type="InterPro" id="IPR004839">
    <property type="entry name" value="Aminotransferase_I/II_large"/>
</dbReference>
<dbReference type="Gene3D" id="3.90.1150.10">
    <property type="entry name" value="Aspartate Aminotransferase, domain 1"/>
    <property type="match status" value="1"/>
</dbReference>
<dbReference type="NCBIfam" id="TIGR01141">
    <property type="entry name" value="hisC"/>
    <property type="match status" value="1"/>
</dbReference>
<keyword evidence="3 6" id="KW-0032">Aminotransferase</keyword>
<dbReference type="InterPro" id="IPR024892">
    <property type="entry name" value="ArAT"/>
</dbReference>
<dbReference type="HAMAP" id="MF_01023">
    <property type="entry name" value="HisC_aminotrans_2"/>
    <property type="match status" value="1"/>
</dbReference>
<dbReference type="HAMAP" id="MF_01513">
    <property type="entry name" value="Phe_aminotrans_2"/>
    <property type="match status" value="1"/>
</dbReference>
<dbReference type="AlphaFoldDB" id="A0A261FZ77"/>
<dbReference type="SUPFAM" id="SSF53383">
    <property type="entry name" value="PLP-dependent transferases"/>
    <property type="match status" value="1"/>
</dbReference>
<evidence type="ECO:0000256" key="3">
    <source>
        <dbReference type="ARBA" id="ARBA00022576"/>
    </source>
</evidence>
<dbReference type="EC" id="2.6.1.57" evidence="6"/>
<comment type="catalytic activity">
    <reaction evidence="6">
        <text>an aromatic L-alpha-amino acid + 2-oxoglutarate = an aromatic oxo-acid + L-glutamate</text>
        <dbReference type="Rhea" id="RHEA:17533"/>
        <dbReference type="ChEBI" id="CHEBI:16810"/>
        <dbReference type="ChEBI" id="CHEBI:29985"/>
        <dbReference type="ChEBI" id="CHEBI:73309"/>
        <dbReference type="ChEBI" id="CHEBI:84824"/>
        <dbReference type="EC" id="2.6.1.57"/>
    </reaction>
</comment>
<reference evidence="8 9" key="1">
    <citation type="journal article" date="2017" name="BMC Genomics">
        <title>Comparative genomic and phylogenomic analyses of the Bifidobacteriaceae family.</title>
        <authorList>
            <person name="Lugli G.A."/>
            <person name="Milani C."/>
            <person name="Turroni F."/>
            <person name="Duranti S."/>
            <person name="Mancabelli L."/>
            <person name="Mangifesta M."/>
            <person name="Ferrario C."/>
            <person name="Modesto M."/>
            <person name="Mattarelli P."/>
            <person name="Jiri K."/>
            <person name="van Sinderen D."/>
            <person name="Ventura M."/>
        </authorList>
    </citation>
    <scope>NUCLEOTIDE SEQUENCE [LARGE SCALE GENOMIC DNA]</scope>
    <source>
        <strain evidence="8 9">DSM 100202</strain>
    </source>
</reference>
<comment type="cofactor">
    <cofactor evidence="1 6">
        <name>pyridoxal 5'-phosphate</name>
        <dbReference type="ChEBI" id="CHEBI:597326"/>
    </cofactor>
</comment>
<feature type="modified residue" description="N6-(pyridoxal phosphate)lysine" evidence="6">
    <location>
        <position position="228"/>
    </location>
</feature>
<dbReference type="InterPro" id="IPR001917">
    <property type="entry name" value="Aminotrans_II_pyridoxalP_BS"/>
</dbReference>
<dbReference type="RefSeq" id="WP_094729604.1">
    <property type="nucleotide sequence ID" value="NZ_MWWY01000021.1"/>
</dbReference>
<evidence type="ECO:0000313" key="8">
    <source>
        <dbReference type="EMBL" id="OZG64504.1"/>
    </source>
</evidence>
<protein>
    <recommendedName>
        <fullName evidence="6">Aromatic amino acid aminotransferase</fullName>
        <shortName evidence="6">ArAT</shortName>
        <ecNumber evidence="6">2.6.1.57</ecNumber>
    </recommendedName>
</protein>
<evidence type="ECO:0000256" key="6">
    <source>
        <dbReference type="HAMAP-Rule" id="MF_01513"/>
    </source>
</evidence>
<evidence type="ECO:0000256" key="4">
    <source>
        <dbReference type="ARBA" id="ARBA00022679"/>
    </source>
</evidence>
<dbReference type="Gene3D" id="3.40.640.10">
    <property type="entry name" value="Type I PLP-dependent aspartate aminotransferase-like (Major domain)"/>
    <property type="match status" value="1"/>
</dbReference>
<dbReference type="EMBL" id="MWWY01000021">
    <property type="protein sequence ID" value="OZG64504.1"/>
    <property type="molecule type" value="Genomic_DNA"/>
</dbReference>
<feature type="domain" description="Aminotransferase class I/classII large" evidence="7">
    <location>
        <begin position="36"/>
        <end position="353"/>
    </location>
</feature>
<dbReference type="InterPro" id="IPR005861">
    <property type="entry name" value="HisP_aminotrans"/>
</dbReference>
<evidence type="ECO:0000256" key="1">
    <source>
        <dbReference type="ARBA" id="ARBA00001933"/>
    </source>
</evidence>
<dbReference type="InterPro" id="IPR015422">
    <property type="entry name" value="PyrdxlP-dep_Trfase_small"/>
</dbReference>
<comment type="caution">
    <text evidence="8">The sequence shown here is derived from an EMBL/GenBank/DDBJ whole genome shotgun (WGS) entry which is preliminary data.</text>
</comment>
<dbReference type="OrthoDB" id="9809616at2"/>
<accession>A0A261FZ77</accession>
<keyword evidence="9" id="KW-1185">Reference proteome</keyword>